<name>A0AAV5ERM4_ELECO</name>
<dbReference type="AlphaFoldDB" id="A0AAV5ERM4"/>
<keyword evidence="2" id="KW-1185">Reference proteome</keyword>
<dbReference type="Proteomes" id="UP001054889">
    <property type="component" value="Unassembled WGS sequence"/>
</dbReference>
<accession>A0AAV5ERM4</accession>
<comment type="caution">
    <text evidence="1">The sequence shown here is derived from an EMBL/GenBank/DDBJ whole genome shotgun (WGS) entry which is preliminary data.</text>
</comment>
<reference evidence="1" key="1">
    <citation type="journal article" date="2018" name="DNA Res.">
        <title>Multiple hybrid de novo genome assembly of finger millet, an orphan allotetraploid crop.</title>
        <authorList>
            <person name="Hatakeyama M."/>
            <person name="Aluri S."/>
            <person name="Balachadran M.T."/>
            <person name="Sivarajan S.R."/>
            <person name="Patrignani A."/>
            <person name="Gruter S."/>
            <person name="Poveda L."/>
            <person name="Shimizu-Inatsugi R."/>
            <person name="Baeten J."/>
            <person name="Francoijs K.J."/>
            <person name="Nataraja K.N."/>
            <person name="Reddy Y.A.N."/>
            <person name="Phadnis S."/>
            <person name="Ravikumar R.L."/>
            <person name="Schlapbach R."/>
            <person name="Sreeman S.M."/>
            <person name="Shimizu K.K."/>
        </authorList>
    </citation>
    <scope>NUCLEOTIDE SEQUENCE</scope>
</reference>
<sequence length="99" mass="11028">MESRQVSPLRSHHAGNSFSPRTSVLQQWSYVFGRHLLNSTSFGHSRRRPHLQAQSILRLCSSFAGSFVVLEVKVSDLLELSSFAAFAASGDKELIIYCS</sequence>
<gene>
    <name evidence="1" type="primary">gb12641</name>
    <name evidence="1" type="ORF">PR202_gb12641</name>
</gene>
<evidence type="ECO:0000313" key="2">
    <source>
        <dbReference type="Proteomes" id="UP001054889"/>
    </source>
</evidence>
<proteinExistence type="predicted"/>
<dbReference type="EMBL" id="BQKI01000077">
    <property type="protein sequence ID" value="GJN24870.1"/>
    <property type="molecule type" value="Genomic_DNA"/>
</dbReference>
<reference evidence="1" key="2">
    <citation type="submission" date="2021-12" db="EMBL/GenBank/DDBJ databases">
        <title>Resequencing data analysis of finger millet.</title>
        <authorList>
            <person name="Hatakeyama M."/>
            <person name="Aluri S."/>
            <person name="Balachadran M.T."/>
            <person name="Sivarajan S.R."/>
            <person name="Poveda L."/>
            <person name="Shimizu-Inatsugi R."/>
            <person name="Schlapbach R."/>
            <person name="Sreeman S.M."/>
            <person name="Shimizu K.K."/>
        </authorList>
    </citation>
    <scope>NUCLEOTIDE SEQUENCE</scope>
</reference>
<protein>
    <submittedName>
        <fullName evidence="1">Uncharacterized protein</fullName>
    </submittedName>
</protein>
<evidence type="ECO:0000313" key="1">
    <source>
        <dbReference type="EMBL" id="GJN24870.1"/>
    </source>
</evidence>
<organism evidence="1 2">
    <name type="scientific">Eleusine coracana subsp. coracana</name>
    <dbReference type="NCBI Taxonomy" id="191504"/>
    <lineage>
        <taxon>Eukaryota</taxon>
        <taxon>Viridiplantae</taxon>
        <taxon>Streptophyta</taxon>
        <taxon>Embryophyta</taxon>
        <taxon>Tracheophyta</taxon>
        <taxon>Spermatophyta</taxon>
        <taxon>Magnoliopsida</taxon>
        <taxon>Liliopsida</taxon>
        <taxon>Poales</taxon>
        <taxon>Poaceae</taxon>
        <taxon>PACMAD clade</taxon>
        <taxon>Chloridoideae</taxon>
        <taxon>Cynodonteae</taxon>
        <taxon>Eleusininae</taxon>
        <taxon>Eleusine</taxon>
    </lineage>
</organism>